<evidence type="ECO:0008006" key="3">
    <source>
        <dbReference type="Google" id="ProtNLM"/>
    </source>
</evidence>
<reference evidence="1 2" key="1">
    <citation type="journal article" date="2015" name="Sci. Rep.">
        <title>Genome of the facultative scuticociliatosis pathogen Pseudocohnilembus persalinus provides insight into its virulence through horizontal gene transfer.</title>
        <authorList>
            <person name="Xiong J."/>
            <person name="Wang G."/>
            <person name="Cheng J."/>
            <person name="Tian M."/>
            <person name="Pan X."/>
            <person name="Warren A."/>
            <person name="Jiang C."/>
            <person name="Yuan D."/>
            <person name="Miao W."/>
        </authorList>
    </citation>
    <scope>NUCLEOTIDE SEQUENCE [LARGE SCALE GENOMIC DNA]</scope>
    <source>
        <strain evidence="1">36N120E</strain>
    </source>
</reference>
<dbReference type="Gene3D" id="3.10.129.10">
    <property type="entry name" value="Hotdog Thioesterase"/>
    <property type="match status" value="1"/>
</dbReference>
<dbReference type="AlphaFoldDB" id="A0A0V0QAT9"/>
<gene>
    <name evidence="1" type="ORF">PPERSA_02469</name>
</gene>
<sequence>MFADDKNIQIKYVDDFQFMEPVFFGDIMKFEATICCVVDDLAFVLVDCYKMNNDNTRASKANELHLVFQIPQNKKKVFPHSYGDSMKFINGNSYLNSHNDE</sequence>
<dbReference type="InterPro" id="IPR029069">
    <property type="entry name" value="HotDog_dom_sf"/>
</dbReference>
<dbReference type="OrthoDB" id="331699at2759"/>
<evidence type="ECO:0000313" key="2">
    <source>
        <dbReference type="Proteomes" id="UP000054937"/>
    </source>
</evidence>
<evidence type="ECO:0000313" key="1">
    <source>
        <dbReference type="EMBL" id="KRW99357.1"/>
    </source>
</evidence>
<accession>A0A0V0QAT9</accession>
<dbReference type="EMBL" id="LDAU01000214">
    <property type="protein sequence ID" value="KRW99357.1"/>
    <property type="molecule type" value="Genomic_DNA"/>
</dbReference>
<proteinExistence type="predicted"/>
<comment type="caution">
    <text evidence="1">The sequence shown here is derived from an EMBL/GenBank/DDBJ whole genome shotgun (WGS) entry which is preliminary data.</text>
</comment>
<dbReference type="Proteomes" id="UP000054937">
    <property type="component" value="Unassembled WGS sequence"/>
</dbReference>
<dbReference type="InParanoid" id="A0A0V0QAT9"/>
<name>A0A0V0QAT9_PSEPJ</name>
<organism evidence="1 2">
    <name type="scientific">Pseudocohnilembus persalinus</name>
    <name type="common">Ciliate</name>
    <dbReference type="NCBI Taxonomy" id="266149"/>
    <lineage>
        <taxon>Eukaryota</taxon>
        <taxon>Sar</taxon>
        <taxon>Alveolata</taxon>
        <taxon>Ciliophora</taxon>
        <taxon>Intramacronucleata</taxon>
        <taxon>Oligohymenophorea</taxon>
        <taxon>Scuticociliatia</taxon>
        <taxon>Philasterida</taxon>
        <taxon>Pseudocohnilembidae</taxon>
        <taxon>Pseudocohnilembus</taxon>
    </lineage>
</organism>
<dbReference type="SUPFAM" id="SSF54637">
    <property type="entry name" value="Thioesterase/thiol ester dehydrase-isomerase"/>
    <property type="match status" value="1"/>
</dbReference>
<keyword evidence="2" id="KW-1185">Reference proteome</keyword>
<protein>
    <recommendedName>
        <fullName evidence="3">HotDog ACOT-type domain-containing protein</fullName>
    </recommendedName>
</protein>